<evidence type="ECO:0008006" key="8">
    <source>
        <dbReference type="Google" id="ProtNLM"/>
    </source>
</evidence>
<dbReference type="InterPro" id="IPR027805">
    <property type="entry name" value="Transposase_HTH_dom"/>
</dbReference>
<dbReference type="Pfam" id="PF13359">
    <property type="entry name" value="DDE_Tnp_4"/>
    <property type="match status" value="1"/>
</dbReference>
<gene>
    <name evidence="6" type="ORF">QF034_008226</name>
</gene>
<dbReference type="Proteomes" id="UP001232755">
    <property type="component" value="Unassembled WGS sequence"/>
</dbReference>
<evidence type="ECO:0000313" key="6">
    <source>
        <dbReference type="EMBL" id="MDQ0753995.1"/>
    </source>
</evidence>
<evidence type="ECO:0000256" key="2">
    <source>
        <dbReference type="ARBA" id="ARBA00022723"/>
    </source>
</evidence>
<keyword evidence="7" id="KW-1185">Reference proteome</keyword>
<proteinExistence type="predicted"/>
<evidence type="ECO:0000256" key="3">
    <source>
        <dbReference type="SAM" id="MobiDB-lite"/>
    </source>
</evidence>
<comment type="caution">
    <text evidence="6">The sequence shown here is derived from an EMBL/GenBank/DDBJ whole genome shotgun (WGS) entry which is preliminary data.</text>
</comment>
<evidence type="ECO:0000259" key="4">
    <source>
        <dbReference type="Pfam" id="PF13359"/>
    </source>
</evidence>
<evidence type="ECO:0000259" key="5">
    <source>
        <dbReference type="Pfam" id="PF13613"/>
    </source>
</evidence>
<protein>
    <recommendedName>
        <fullName evidence="8">Transposase</fullName>
    </recommendedName>
</protein>
<comment type="cofactor">
    <cofactor evidence="1">
        <name>a divalent metal cation</name>
        <dbReference type="ChEBI" id="CHEBI:60240"/>
    </cofactor>
</comment>
<feature type="domain" description="DDE Tnp4" evidence="4">
    <location>
        <begin position="98"/>
        <end position="174"/>
    </location>
</feature>
<accession>A0ABU0R2W0</accession>
<evidence type="ECO:0000313" key="7">
    <source>
        <dbReference type="Proteomes" id="UP001232755"/>
    </source>
</evidence>
<dbReference type="InterPro" id="IPR027806">
    <property type="entry name" value="HARBI1_dom"/>
</dbReference>
<evidence type="ECO:0000256" key="1">
    <source>
        <dbReference type="ARBA" id="ARBA00001968"/>
    </source>
</evidence>
<dbReference type="EMBL" id="JAUSYP010000001">
    <property type="protein sequence ID" value="MDQ0753995.1"/>
    <property type="molecule type" value="Genomic_DNA"/>
</dbReference>
<feature type="domain" description="Transposase Helix-turn-helix" evidence="5">
    <location>
        <begin position="31"/>
        <end position="82"/>
    </location>
</feature>
<organism evidence="6 7">
    <name type="scientific">Streptomyces africanus</name>
    <dbReference type="NCBI Taxonomy" id="231024"/>
    <lineage>
        <taxon>Bacteria</taxon>
        <taxon>Bacillati</taxon>
        <taxon>Actinomycetota</taxon>
        <taxon>Actinomycetes</taxon>
        <taxon>Kitasatosporales</taxon>
        <taxon>Streptomycetaceae</taxon>
        <taxon>Streptomyces</taxon>
    </lineage>
</organism>
<name>A0ABU0R2W0_9ACTN</name>
<feature type="region of interest" description="Disordered" evidence="3">
    <location>
        <begin position="161"/>
        <end position="253"/>
    </location>
</feature>
<dbReference type="Pfam" id="PF13613">
    <property type="entry name" value="HTH_Tnp_4"/>
    <property type="match status" value="1"/>
</dbReference>
<reference evidence="6 7" key="1">
    <citation type="submission" date="2023-07" db="EMBL/GenBank/DDBJ databases">
        <title>Comparative genomics of wheat-associated soil bacteria to identify genetic determinants of phenazine resistance.</title>
        <authorList>
            <person name="Mouncey N."/>
        </authorList>
    </citation>
    <scope>NUCLEOTIDE SEQUENCE [LARGE SCALE GENOMIC DNA]</scope>
    <source>
        <strain evidence="6 7">B3I12</strain>
    </source>
</reference>
<sequence length="253" mass="27677">MVPYLAALDLPHALVEWVTMLIVTREGDRRCKLPPHQRALVGLTYLRKHDTLAQIAVGFGISVGTAHAYTTAVISLLADRAPGLLKVLRKTDPDYVLLDGTLAKCDRLGDGRADYSAKLRRHGVNVQVVTDPEGRLLWISPALPGHARDLTAARAHRIIRTCERRPGPRRPCLHGSQPVADDTPQTPARPRPHTNPANGQPRVVRSTGTGRARHRTTEVMADLSQGAMQPESNDVNRRRHPHPGAATLKVLSG</sequence>
<keyword evidence="2" id="KW-0479">Metal-binding</keyword>